<protein>
    <submittedName>
        <fullName evidence="1">Uncharacterized protein</fullName>
    </submittedName>
</protein>
<feature type="non-terminal residue" evidence="1">
    <location>
        <position position="69"/>
    </location>
</feature>
<sequence length="69" mass="7796">MRDLAKTLGVKKEVNFMGYVSQEKLLEEIAKADAHFFTSSDFAIIVLTSHFAVNQAFFINLDNILCDLL</sequence>
<comment type="caution">
    <text evidence="1">The sequence shown here is derived from an EMBL/GenBank/DDBJ whole genome shotgun (WGS) entry which is preliminary data.</text>
</comment>
<evidence type="ECO:0000313" key="1">
    <source>
        <dbReference type="EMBL" id="GAH64833.1"/>
    </source>
</evidence>
<proteinExistence type="predicted"/>
<name>X1J4X5_9ZZZZ</name>
<dbReference type="EMBL" id="BARU01027938">
    <property type="protein sequence ID" value="GAH64833.1"/>
    <property type="molecule type" value="Genomic_DNA"/>
</dbReference>
<accession>X1J4X5</accession>
<dbReference type="AlphaFoldDB" id="X1J4X5"/>
<organism evidence="1">
    <name type="scientific">marine sediment metagenome</name>
    <dbReference type="NCBI Taxonomy" id="412755"/>
    <lineage>
        <taxon>unclassified sequences</taxon>
        <taxon>metagenomes</taxon>
        <taxon>ecological metagenomes</taxon>
    </lineage>
</organism>
<gene>
    <name evidence="1" type="ORF">S03H2_44656</name>
</gene>
<reference evidence="1" key="1">
    <citation type="journal article" date="2014" name="Front. Microbiol.">
        <title>High frequency of phylogenetically diverse reductive dehalogenase-homologous genes in deep subseafloor sedimentary metagenomes.</title>
        <authorList>
            <person name="Kawai M."/>
            <person name="Futagami T."/>
            <person name="Toyoda A."/>
            <person name="Takaki Y."/>
            <person name="Nishi S."/>
            <person name="Hori S."/>
            <person name="Arai W."/>
            <person name="Tsubouchi T."/>
            <person name="Morono Y."/>
            <person name="Uchiyama I."/>
            <person name="Ito T."/>
            <person name="Fujiyama A."/>
            <person name="Inagaki F."/>
            <person name="Takami H."/>
        </authorList>
    </citation>
    <scope>NUCLEOTIDE SEQUENCE</scope>
    <source>
        <strain evidence="1">Expedition CK06-06</strain>
    </source>
</reference>